<dbReference type="PANTHER" id="PTHR14614:SF39">
    <property type="entry name" value="HISTIDINE PROTEIN METHYLTRANSFERASE 1 HOMOLOG"/>
    <property type="match status" value="1"/>
</dbReference>
<reference evidence="10 11" key="1">
    <citation type="journal article" date="2007" name="Science">
        <title>Sea anemone genome reveals ancestral eumetazoan gene repertoire and genomic organization.</title>
        <authorList>
            <person name="Putnam N.H."/>
            <person name="Srivastava M."/>
            <person name="Hellsten U."/>
            <person name="Dirks B."/>
            <person name="Chapman J."/>
            <person name="Salamov A."/>
            <person name="Terry A."/>
            <person name="Shapiro H."/>
            <person name="Lindquist E."/>
            <person name="Kapitonov V.V."/>
            <person name="Jurka J."/>
            <person name="Genikhovich G."/>
            <person name="Grigoriev I.V."/>
            <person name="Lucas S.M."/>
            <person name="Steele R.E."/>
            <person name="Finnerty J.R."/>
            <person name="Technau U."/>
            <person name="Martindale M.Q."/>
            <person name="Rokhsar D.S."/>
        </authorList>
    </citation>
    <scope>NUCLEOTIDE SEQUENCE [LARGE SCALE GENOMIC DNA]</scope>
    <source>
        <strain evidence="11">CH2 X CH6</strain>
    </source>
</reference>
<dbReference type="GO" id="GO:0005634">
    <property type="term" value="C:nucleus"/>
    <property type="evidence" value="ECO:0000318"/>
    <property type="project" value="GO_Central"/>
</dbReference>
<evidence type="ECO:0000256" key="8">
    <source>
        <dbReference type="ARBA" id="ARBA00023242"/>
    </source>
</evidence>
<evidence type="ECO:0000256" key="5">
    <source>
        <dbReference type="ARBA" id="ARBA00022603"/>
    </source>
</evidence>
<dbReference type="AlphaFoldDB" id="A7SPU2"/>
<keyword evidence="5" id="KW-0489">Methyltransferase</keyword>
<dbReference type="CDD" id="cd02440">
    <property type="entry name" value="AdoMet_MTases"/>
    <property type="match status" value="1"/>
</dbReference>
<dbReference type="eggNOG" id="KOG2920">
    <property type="taxonomic scope" value="Eukaryota"/>
</dbReference>
<evidence type="ECO:0000256" key="9">
    <source>
        <dbReference type="ARBA" id="ARBA00038126"/>
    </source>
</evidence>
<dbReference type="EC" id="2.1.1.85" evidence="3"/>
<dbReference type="GO" id="GO:0006417">
    <property type="term" value="P:regulation of translation"/>
    <property type="evidence" value="ECO:0000318"/>
    <property type="project" value="GO_Central"/>
</dbReference>
<proteinExistence type="inferred from homology"/>
<dbReference type="EMBL" id="DS469737">
    <property type="protein sequence ID" value="EDO34283.1"/>
    <property type="molecule type" value="Genomic_DNA"/>
</dbReference>
<sequence>MEIASAIRTSTDLIPSVYEGGLKIWECAVDLVEFLQESQILLQNRRVLELGCGAGLPGIFALLQNATVDFQDYNEEVLEHFTLPNVTLNLAANSTSIEEKLEITNFFSGDWGKLESFINPEKCQEKCYDVILTAETIYNVDNYDKLHSFFEAHLKRPGGVVFVAAKSHYFGVGGGIGTFATMVQEKG</sequence>
<evidence type="ECO:0000313" key="10">
    <source>
        <dbReference type="EMBL" id="EDO34283.1"/>
    </source>
</evidence>
<evidence type="ECO:0000256" key="2">
    <source>
        <dbReference type="ARBA" id="ARBA00004496"/>
    </source>
</evidence>
<dbReference type="OMA" id="GKCIMIN"/>
<keyword evidence="6" id="KW-0808">Transferase</keyword>
<keyword evidence="11" id="KW-1185">Reference proteome</keyword>
<evidence type="ECO:0000256" key="4">
    <source>
        <dbReference type="ARBA" id="ARBA00022490"/>
    </source>
</evidence>
<dbReference type="OrthoDB" id="1723750at2759"/>
<keyword evidence="4" id="KW-0963">Cytoplasm</keyword>
<evidence type="ECO:0000313" key="11">
    <source>
        <dbReference type="Proteomes" id="UP000001593"/>
    </source>
</evidence>
<evidence type="ECO:0000256" key="1">
    <source>
        <dbReference type="ARBA" id="ARBA00004123"/>
    </source>
</evidence>
<dbReference type="InterPro" id="IPR029063">
    <property type="entry name" value="SAM-dependent_MTases_sf"/>
</dbReference>
<dbReference type="InterPro" id="IPR019410">
    <property type="entry name" value="Methyltransf_16"/>
</dbReference>
<dbReference type="PhylomeDB" id="A7SPU2"/>
<dbReference type="Gene3D" id="3.40.50.150">
    <property type="entry name" value="Vaccinia Virus protein VP39"/>
    <property type="match status" value="1"/>
</dbReference>
<dbReference type="KEGG" id="nve:5505615"/>
<name>A7SPU2_NEMVE</name>
<gene>
    <name evidence="10" type="ORF">NEMVEDRAFT_v1g126398</name>
</gene>
<dbReference type="GO" id="GO:0005737">
    <property type="term" value="C:cytoplasm"/>
    <property type="evidence" value="ECO:0007669"/>
    <property type="project" value="UniProtKB-SubCell"/>
</dbReference>
<evidence type="ECO:0000256" key="6">
    <source>
        <dbReference type="ARBA" id="ARBA00022679"/>
    </source>
</evidence>
<comment type="subcellular location">
    <subcellularLocation>
        <location evidence="2">Cytoplasm</location>
    </subcellularLocation>
    <subcellularLocation>
        <location evidence="1">Nucleus</location>
    </subcellularLocation>
</comment>
<dbReference type="Proteomes" id="UP000001593">
    <property type="component" value="Unassembled WGS sequence"/>
</dbReference>
<keyword evidence="8" id="KW-0539">Nucleus</keyword>
<dbReference type="SUPFAM" id="SSF53335">
    <property type="entry name" value="S-adenosyl-L-methionine-dependent methyltransferases"/>
    <property type="match status" value="1"/>
</dbReference>
<evidence type="ECO:0000256" key="3">
    <source>
        <dbReference type="ARBA" id="ARBA00012533"/>
    </source>
</evidence>
<evidence type="ECO:0000256" key="7">
    <source>
        <dbReference type="ARBA" id="ARBA00022691"/>
    </source>
</evidence>
<protein>
    <recommendedName>
        <fullName evidence="3">protein-histidine N-methyltransferase</fullName>
        <ecNumber evidence="3">2.1.1.85</ecNumber>
    </recommendedName>
</protein>
<feature type="non-terminal residue" evidence="10">
    <location>
        <position position="187"/>
    </location>
</feature>
<keyword evidence="7" id="KW-0949">S-adenosyl-L-methionine</keyword>
<dbReference type="PANTHER" id="PTHR14614">
    <property type="entry name" value="HEPATOCELLULAR CARCINOMA-ASSOCIATED ANTIGEN"/>
    <property type="match status" value="1"/>
</dbReference>
<dbReference type="STRING" id="45351.A7SPU2"/>
<dbReference type="Pfam" id="PF10294">
    <property type="entry name" value="Methyltransf_16"/>
    <property type="match status" value="1"/>
</dbReference>
<dbReference type="GO" id="GO:0018064">
    <property type="term" value="F:protein-L-histidine N-tele-methyltransferase activity"/>
    <property type="evidence" value="ECO:0000318"/>
    <property type="project" value="GO_Central"/>
</dbReference>
<organism evidence="10 11">
    <name type="scientific">Nematostella vectensis</name>
    <name type="common">Starlet sea anemone</name>
    <dbReference type="NCBI Taxonomy" id="45351"/>
    <lineage>
        <taxon>Eukaryota</taxon>
        <taxon>Metazoa</taxon>
        <taxon>Cnidaria</taxon>
        <taxon>Anthozoa</taxon>
        <taxon>Hexacorallia</taxon>
        <taxon>Actiniaria</taxon>
        <taxon>Edwardsiidae</taxon>
        <taxon>Nematostella</taxon>
    </lineage>
</organism>
<dbReference type="GO" id="GO:0032259">
    <property type="term" value="P:methylation"/>
    <property type="evidence" value="ECO:0007669"/>
    <property type="project" value="UniProtKB-KW"/>
</dbReference>
<dbReference type="InParanoid" id="A7SPU2"/>
<dbReference type="HOGENOM" id="CLU_038704_0_0_1"/>
<accession>A7SPU2</accession>
<comment type="similarity">
    <text evidence="9">Belongs to the methyltransferase superfamily. METTL18 family.</text>
</comment>